<dbReference type="STRING" id="1220589.CD32_22305"/>
<dbReference type="AlphaFoldDB" id="A0A0A3IBC2"/>
<proteinExistence type="predicted"/>
<gene>
    <name evidence="2" type="ORF">CD32_22305</name>
</gene>
<sequence length="122" mass="13996">MIDLKTYGYTDIKAIPDELLPGRVIELQRERLTVVTEYGEITAVLKGTFYHSAEARVDFPCAVLAALADGSLPLERWKQYIAHQHENKYVQGKTSYPIDKRTRNKRINMQSKQTGRNGGWKK</sequence>
<evidence type="ECO:0000313" key="3">
    <source>
        <dbReference type="Proteomes" id="UP000030437"/>
    </source>
</evidence>
<evidence type="ECO:0000256" key="1">
    <source>
        <dbReference type="SAM" id="MobiDB-lite"/>
    </source>
</evidence>
<keyword evidence="3" id="KW-1185">Reference proteome</keyword>
<dbReference type="Proteomes" id="UP000030437">
    <property type="component" value="Unassembled WGS sequence"/>
</dbReference>
<reference evidence="2 3" key="1">
    <citation type="submission" date="2014-02" db="EMBL/GenBank/DDBJ databases">
        <title>Draft genome sequence of Lysinibacillus odysseyi NBRC 100172.</title>
        <authorList>
            <person name="Zhang F."/>
            <person name="Wang G."/>
            <person name="Zhang L."/>
        </authorList>
    </citation>
    <scope>NUCLEOTIDE SEQUENCE [LARGE SCALE GENOMIC DNA]</scope>
    <source>
        <strain evidence="2 3">NBRC 100172</strain>
    </source>
</reference>
<organism evidence="2 3">
    <name type="scientific">Lysinibacillus odysseyi 34hs-1 = NBRC 100172</name>
    <dbReference type="NCBI Taxonomy" id="1220589"/>
    <lineage>
        <taxon>Bacteria</taxon>
        <taxon>Bacillati</taxon>
        <taxon>Bacillota</taxon>
        <taxon>Bacilli</taxon>
        <taxon>Bacillales</taxon>
        <taxon>Bacillaceae</taxon>
        <taxon>Lysinibacillus</taxon>
    </lineage>
</organism>
<feature type="region of interest" description="Disordered" evidence="1">
    <location>
        <begin position="92"/>
        <end position="122"/>
    </location>
</feature>
<evidence type="ECO:0000313" key="2">
    <source>
        <dbReference type="EMBL" id="KGR82029.1"/>
    </source>
</evidence>
<accession>A0A0A3IBC2</accession>
<protein>
    <submittedName>
        <fullName evidence="2">Uncharacterized protein</fullName>
    </submittedName>
</protein>
<comment type="caution">
    <text evidence="2">The sequence shown here is derived from an EMBL/GenBank/DDBJ whole genome shotgun (WGS) entry which is preliminary data.</text>
</comment>
<name>A0A0A3IBC2_9BACI</name>
<dbReference type="EMBL" id="JPVP01000060">
    <property type="protein sequence ID" value="KGR82029.1"/>
    <property type="molecule type" value="Genomic_DNA"/>
</dbReference>